<gene>
    <name evidence="1" type="ORF">HNR30_008506</name>
</gene>
<evidence type="ECO:0000313" key="1">
    <source>
        <dbReference type="EMBL" id="MBA2897110.1"/>
    </source>
</evidence>
<dbReference type="Proteomes" id="UP000530928">
    <property type="component" value="Unassembled WGS sequence"/>
</dbReference>
<dbReference type="EMBL" id="JACDUR010000010">
    <property type="protein sequence ID" value="MBA2897110.1"/>
    <property type="molecule type" value="Genomic_DNA"/>
</dbReference>
<proteinExistence type="predicted"/>
<dbReference type="InterPro" id="IPR043740">
    <property type="entry name" value="DUF5685"/>
</dbReference>
<evidence type="ECO:0008006" key="3">
    <source>
        <dbReference type="Google" id="ProtNLM"/>
    </source>
</evidence>
<evidence type="ECO:0000313" key="2">
    <source>
        <dbReference type="Proteomes" id="UP000530928"/>
    </source>
</evidence>
<name>A0A7W0CU02_9ACTN</name>
<dbReference type="AlphaFoldDB" id="A0A7W0CU02"/>
<reference evidence="1 2" key="1">
    <citation type="submission" date="2020-07" db="EMBL/GenBank/DDBJ databases">
        <title>Genomic Encyclopedia of Type Strains, Phase IV (KMG-IV): sequencing the most valuable type-strain genomes for metagenomic binning, comparative biology and taxonomic classification.</title>
        <authorList>
            <person name="Goeker M."/>
        </authorList>
    </citation>
    <scope>NUCLEOTIDE SEQUENCE [LARGE SCALE GENOMIC DNA]</scope>
    <source>
        <strain evidence="1 2">DSM 45533</strain>
    </source>
</reference>
<keyword evidence="2" id="KW-1185">Reference proteome</keyword>
<accession>A0A7W0CU02</accession>
<dbReference type="RefSeq" id="WP_181615824.1">
    <property type="nucleotide sequence ID" value="NZ_BAABAM010000010.1"/>
</dbReference>
<sequence length="332" mass="35598">MFGIVRPCRHRLCGGLHQAWMAHLCGLCLTLRDEHGHLARLVTNYDGLLVSVLTEAQSPPSAPHRKALACALRGFRGAEVVSARSEGARLAAAVSLVLAATKIRDHIDDGDFRNRLVSGVSGRIARSWAERGAHTAAGVRFDSTVLTDAVGRQALLEARPSTLLELTEPAETAVAAAFGHTAVLTDKPGNELPLTEIGRRFGRVVHLLDAAEDLVEDRRRGAFNPLDATGTSLVRTRQLCEEAHHGITLAFADLDLVDGALARALLVDEVGRAIQRTFSVGVSRGHRADRRQRKGRCRDHCDCSCDCDCTVCCKCGRGGGDGCSCDGCCCDC</sequence>
<dbReference type="Pfam" id="PF18937">
    <property type="entry name" value="DUF5685"/>
    <property type="match status" value="1"/>
</dbReference>
<comment type="caution">
    <text evidence="1">The sequence shown here is derived from an EMBL/GenBank/DDBJ whole genome shotgun (WGS) entry which is preliminary data.</text>
</comment>
<protein>
    <recommendedName>
        <fullName evidence="3">Regulatory protein</fullName>
    </recommendedName>
</protein>
<organism evidence="1 2">
    <name type="scientific">Nonomuraea soli</name>
    <dbReference type="NCBI Taxonomy" id="1032476"/>
    <lineage>
        <taxon>Bacteria</taxon>
        <taxon>Bacillati</taxon>
        <taxon>Actinomycetota</taxon>
        <taxon>Actinomycetes</taxon>
        <taxon>Streptosporangiales</taxon>
        <taxon>Streptosporangiaceae</taxon>
        <taxon>Nonomuraea</taxon>
    </lineage>
</organism>